<keyword evidence="1" id="KW-1133">Transmembrane helix</keyword>
<gene>
    <name evidence="2" type="ORF">FLL45_13810</name>
</gene>
<feature type="transmembrane region" description="Helical" evidence="1">
    <location>
        <begin position="147"/>
        <end position="172"/>
    </location>
</feature>
<dbReference type="AlphaFoldDB" id="A0A545T9Q1"/>
<reference evidence="2 3" key="1">
    <citation type="submission" date="2019-06" db="EMBL/GenBank/DDBJ databases">
        <title>Draft genome of Aliikangiella marina GYP-15.</title>
        <authorList>
            <person name="Wang G."/>
        </authorList>
    </citation>
    <scope>NUCLEOTIDE SEQUENCE [LARGE SCALE GENOMIC DNA]</scope>
    <source>
        <strain evidence="2 3">GYP-15</strain>
    </source>
</reference>
<evidence type="ECO:0000313" key="2">
    <source>
        <dbReference type="EMBL" id="TQV73934.1"/>
    </source>
</evidence>
<dbReference type="Gene3D" id="3.30.700.10">
    <property type="entry name" value="Glycoprotein, Type 4 Pilin"/>
    <property type="match status" value="1"/>
</dbReference>
<protein>
    <submittedName>
        <fullName evidence="2">DUF805 domain-containing protein</fullName>
    </submittedName>
</protein>
<dbReference type="EMBL" id="VIKR01000003">
    <property type="protein sequence ID" value="TQV73934.1"/>
    <property type="molecule type" value="Genomic_DNA"/>
</dbReference>
<keyword evidence="3" id="KW-1185">Reference proteome</keyword>
<comment type="caution">
    <text evidence="2">The sequence shown here is derived from an EMBL/GenBank/DDBJ whole genome shotgun (WGS) entry which is preliminary data.</text>
</comment>
<evidence type="ECO:0000313" key="3">
    <source>
        <dbReference type="Proteomes" id="UP000317839"/>
    </source>
</evidence>
<dbReference type="GO" id="GO:0005886">
    <property type="term" value="C:plasma membrane"/>
    <property type="evidence" value="ECO:0007669"/>
    <property type="project" value="TreeGrafter"/>
</dbReference>
<dbReference type="InterPro" id="IPR008523">
    <property type="entry name" value="DUF805"/>
</dbReference>
<feature type="transmembrane region" description="Helical" evidence="1">
    <location>
        <begin position="39"/>
        <end position="59"/>
    </location>
</feature>
<dbReference type="OrthoDB" id="9812349at2"/>
<dbReference type="SUPFAM" id="SSF54523">
    <property type="entry name" value="Pili subunits"/>
    <property type="match status" value="1"/>
</dbReference>
<dbReference type="RefSeq" id="WP_142942641.1">
    <property type="nucleotide sequence ID" value="NZ_VIKR01000003.1"/>
</dbReference>
<accession>A0A545T9Q1</accession>
<organism evidence="2 3">
    <name type="scientific">Aliikangiella marina</name>
    <dbReference type="NCBI Taxonomy" id="1712262"/>
    <lineage>
        <taxon>Bacteria</taxon>
        <taxon>Pseudomonadati</taxon>
        <taxon>Pseudomonadota</taxon>
        <taxon>Gammaproteobacteria</taxon>
        <taxon>Oceanospirillales</taxon>
        <taxon>Pleioneaceae</taxon>
        <taxon>Aliikangiella</taxon>
    </lineage>
</organism>
<proteinExistence type="predicted"/>
<keyword evidence="1" id="KW-0472">Membrane</keyword>
<feature type="transmembrane region" description="Helical" evidence="1">
    <location>
        <begin position="107"/>
        <end position="127"/>
    </location>
</feature>
<dbReference type="PANTHER" id="PTHR34980">
    <property type="entry name" value="INNER MEMBRANE PROTEIN-RELATED-RELATED"/>
    <property type="match status" value="1"/>
</dbReference>
<dbReference type="PANTHER" id="PTHR34980:SF3">
    <property type="entry name" value="BLR8105 PROTEIN"/>
    <property type="match status" value="1"/>
</dbReference>
<evidence type="ECO:0000256" key="1">
    <source>
        <dbReference type="SAM" id="Phobius"/>
    </source>
</evidence>
<name>A0A545T9Q1_9GAMM</name>
<dbReference type="Pfam" id="PF05656">
    <property type="entry name" value="DUF805"/>
    <property type="match status" value="1"/>
</dbReference>
<sequence>MNQESVYAAPESQVMSQDLPEFQEVRIMSATQRIGRARFLAYNTAAYFLLFIPAMIMGAMAPTQAANPSEFYAGAMGIFVIVGYIGLVVWGFIVGIRRLHDLDHTGWLTLIYLIPFVNIAFGLYVLFAPGTQGANKYGARPSPNTTGTWIMATLFPLIIIIGIVAAIALPAYQDYSERAKAAQISE</sequence>
<keyword evidence="1" id="KW-0812">Transmembrane</keyword>
<dbReference type="Proteomes" id="UP000317839">
    <property type="component" value="Unassembled WGS sequence"/>
</dbReference>
<dbReference type="InterPro" id="IPR045584">
    <property type="entry name" value="Pilin-like"/>
</dbReference>
<feature type="transmembrane region" description="Helical" evidence="1">
    <location>
        <begin position="71"/>
        <end position="95"/>
    </location>
</feature>